<dbReference type="AlphaFoldDB" id="A0A645CL24"/>
<protein>
    <submittedName>
        <fullName evidence="1">Uncharacterized protein</fullName>
    </submittedName>
</protein>
<accession>A0A645CL24</accession>
<gene>
    <name evidence="1" type="ORF">SDC9_124641</name>
</gene>
<name>A0A645CL24_9ZZZZ</name>
<evidence type="ECO:0000313" key="1">
    <source>
        <dbReference type="EMBL" id="MPM77634.1"/>
    </source>
</evidence>
<reference evidence="1" key="1">
    <citation type="submission" date="2019-08" db="EMBL/GenBank/DDBJ databases">
        <authorList>
            <person name="Kucharzyk K."/>
            <person name="Murdoch R.W."/>
            <person name="Higgins S."/>
            <person name="Loffler F."/>
        </authorList>
    </citation>
    <scope>NUCLEOTIDE SEQUENCE</scope>
</reference>
<proteinExistence type="predicted"/>
<comment type="caution">
    <text evidence="1">The sequence shown here is derived from an EMBL/GenBank/DDBJ whole genome shotgun (WGS) entry which is preliminary data.</text>
</comment>
<sequence length="103" mass="11288">MHGDAVLAGQRHFQAQVQAIALKHNRHGFAQTFDGAHLIGTLLQRGGDGLGIVLTAEVQPCLDAFSGQSRRALRMQQDATDLWVFTKAFECADQGIERARMGR</sequence>
<dbReference type="EMBL" id="VSSQ01028073">
    <property type="protein sequence ID" value="MPM77634.1"/>
    <property type="molecule type" value="Genomic_DNA"/>
</dbReference>
<organism evidence="1">
    <name type="scientific">bioreactor metagenome</name>
    <dbReference type="NCBI Taxonomy" id="1076179"/>
    <lineage>
        <taxon>unclassified sequences</taxon>
        <taxon>metagenomes</taxon>
        <taxon>ecological metagenomes</taxon>
    </lineage>
</organism>